<organism evidence="1">
    <name type="scientific">marine sediment metagenome</name>
    <dbReference type="NCBI Taxonomy" id="412755"/>
    <lineage>
        <taxon>unclassified sequences</taxon>
        <taxon>metagenomes</taxon>
        <taxon>ecological metagenomes</taxon>
    </lineage>
</organism>
<dbReference type="AlphaFoldDB" id="A0A0F9QS34"/>
<sequence>MVLKKEKVVFVKKGKKPTRFRFKDNIRLGFIKNEVVEITKFK</sequence>
<evidence type="ECO:0000313" key="1">
    <source>
        <dbReference type="EMBL" id="KKN08058.1"/>
    </source>
</evidence>
<accession>A0A0F9QS34</accession>
<protein>
    <submittedName>
        <fullName evidence="1">Uncharacterized protein</fullName>
    </submittedName>
</protein>
<name>A0A0F9QS34_9ZZZZ</name>
<proteinExistence type="predicted"/>
<comment type="caution">
    <text evidence="1">The sequence shown here is derived from an EMBL/GenBank/DDBJ whole genome shotgun (WGS) entry which is preliminary data.</text>
</comment>
<dbReference type="EMBL" id="LAZR01004499">
    <property type="protein sequence ID" value="KKN08058.1"/>
    <property type="molecule type" value="Genomic_DNA"/>
</dbReference>
<gene>
    <name evidence="1" type="ORF">LCGC14_1060570</name>
</gene>
<reference evidence="1" key="1">
    <citation type="journal article" date="2015" name="Nature">
        <title>Complex archaea that bridge the gap between prokaryotes and eukaryotes.</title>
        <authorList>
            <person name="Spang A."/>
            <person name="Saw J.H."/>
            <person name="Jorgensen S.L."/>
            <person name="Zaremba-Niedzwiedzka K."/>
            <person name="Martijn J."/>
            <person name="Lind A.E."/>
            <person name="van Eijk R."/>
            <person name="Schleper C."/>
            <person name="Guy L."/>
            <person name="Ettema T.J."/>
        </authorList>
    </citation>
    <scope>NUCLEOTIDE SEQUENCE</scope>
</reference>